<dbReference type="Gene3D" id="3.40.960.10">
    <property type="entry name" value="VSR Endonuclease"/>
    <property type="match status" value="1"/>
</dbReference>
<keyword evidence="2" id="KW-1185">Reference proteome</keyword>
<evidence type="ECO:0008006" key="3">
    <source>
        <dbReference type="Google" id="ProtNLM"/>
    </source>
</evidence>
<protein>
    <recommendedName>
        <fullName evidence="3">DUF559 domain-containing protein</fullName>
    </recommendedName>
</protein>
<organism evidence="1 2">
    <name type="scientific">Arthrobacter cavernae</name>
    <dbReference type="NCBI Taxonomy" id="2817681"/>
    <lineage>
        <taxon>Bacteria</taxon>
        <taxon>Bacillati</taxon>
        <taxon>Actinomycetota</taxon>
        <taxon>Actinomycetes</taxon>
        <taxon>Micrococcales</taxon>
        <taxon>Micrococcaceae</taxon>
        <taxon>Arthrobacter</taxon>
    </lineage>
</organism>
<sequence>MAGHRLRLRDGDLVEIDGVLLTSIARTWVDLATMLPMDDLIVSGDAIISEHSRSFAPRKAMVPLAELREFVAKANGIHGVRKARLALESLRVGVDSPPETRLRLMLDDAGLPEFLPDYPVEDILGRPVWTDLGCPQYRTCLEYDGEHHLAPEQQAIDAYRDQRVSEAGWRQVKINRIDMGRGPDWVVSRVAQALRKQGWSC</sequence>
<accession>A0A939HM92</accession>
<dbReference type="SUPFAM" id="SSF52980">
    <property type="entry name" value="Restriction endonuclease-like"/>
    <property type="match status" value="1"/>
</dbReference>
<name>A0A939HM92_9MICC</name>
<evidence type="ECO:0000313" key="2">
    <source>
        <dbReference type="Proteomes" id="UP000664164"/>
    </source>
</evidence>
<evidence type="ECO:0000313" key="1">
    <source>
        <dbReference type="EMBL" id="MBO1269975.1"/>
    </source>
</evidence>
<gene>
    <name evidence="1" type="ORF">J1902_18785</name>
</gene>
<dbReference type="EMBL" id="JAFNLL010000085">
    <property type="protein sequence ID" value="MBO1269975.1"/>
    <property type="molecule type" value="Genomic_DNA"/>
</dbReference>
<proteinExistence type="predicted"/>
<reference evidence="1" key="1">
    <citation type="submission" date="2021-03" db="EMBL/GenBank/DDBJ databases">
        <title>A new species, PO-11, isolated from a karst cave deposit.</title>
        <authorList>
            <person name="Zhaoxiaoyong W."/>
        </authorList>
    </citation>
    <scope>NUCLEOTIDE SEQUENCE</scope>
    <source>
        <strain evidence="1">PO-11</strain>
    </source>
</reference>
<dbReference type="Proteomes" id="UP000664164">
    <property type="component" value="Unassembled WGS sequence"/>
</dbReference>
<comment type="caution">
    <text evidence="1">The sequence shown here is derived from an EMBL/GenBank/DDBJ whole genome shotgun (WGS) entry which is preliminary data.</text>
</comment>
<dbReference type="AlphaFoldDB" id="A0A939HM92"/>
<dbReference type="InterPro" id="IPR011335">
    <property type="entry name" value="Restrct_endonuc-II-like"/>
</dbReference>